<sequence length="159" mass="17274">MLTRRSLIILPLALAAVGAAGYGWRALNTAPQQAVYAEEGLAIRGTDPVAYFTDAAPVPGDPAITADWNGATWRFATAANRDAFVADPDAYAPQYGGWCAWAVAEKGQLFTTQPENWKIVDGKLYLNFSDQVQADWNKDIPGFIAEGDRRWPMILAAAQ</sequence>
<keyword evidence="2" id="KW-1185">Reference proteome</keyword>
<dbReference type="NCBIfam" id="NF041384">
    <property type="entry name" value="YHS_seleno_dom"/>
    <property type="match status" value="1"/>
</dbReference>
<dbReference type="AlphaFoldDB" id="A0A8X8GWR8"/>
<accession>A0A8X8GWR8</accession>
<evidence type="ECO:0000313" key="1">
    <source>
        <dbReference type="EMBL" id="NUB43288.1"/>
    </source>
</evidence>
<dbReference type="Proteomes" id="UP000484076">
    <property type="component" value="Unassembled WGS sequence"/>
</dbReference>
<protein>
    <submittedName>
        <fullName evidence="1">YHS domain protein</fullName>
    </submittedName>
</protein>
<reference evidence="1" key="1">
    <citation type="submission" date="2020-05" db="EMBL/GenBank/DDBJ databases">
        <title>Fertoebacter nigrum gen. nov., sp. nov., a new member of the family Rhodobacteraceae.</title>
        <authorList>
            <person name="Szuroczki S."/>
            <person name="Abbaszade G."/>
            <person name="Buni D."/>
            <person name="Schumann P."/>
            <person name="Toth E."/>
        </authorList>
    </citation>
    <scope>NUCLEOTIDE SEQUENCE</scope>
    <source>
        <strain evidence="1">RG-N-1a</strain>
    </source>
</reference>
<comment type="caution">
    <text evidence="1">The sequence shown here is derived from an EMBL/GenBank/DDBJ whole genome shotgun (WGS) entry which is preliminary data.</text>
</comment>
<name>A0A8X8GWR8_9RHOB</name>
<gene>
    <name evidence="1" type="ORF">GEU84_002740</name>
</gene>
<evidence type="ECO:0000313" key="2">
    <source>
        <dbReference type="Proteomes" id="UP000484076"/>
    </source>
</evidence>
<organism evidence="1 2">
    <name type="scientific">Fertoeibacter niger</name>
    <dbReference type="NCBI Taxonomy" id="2656921"/>
    <lineage>
        <taxon>Bacteria</taxon>
        <taxon>Pseudomonadati</taxon>
        <taxon>Pseudomonadota</taxon>
        <taxon>Alphaproteobacteria</taxon>
        <taxon>Rhodobacterales</taxon>
        <taxon>Paracoccaceae</taxon>
        <taxon>Fertoeibacter</taxon>
    </lineage>
</organism>
<dbReference type="RefSeq" id="WP_152823943.1">
    <property type="nucleotide sequence ID" value="NZ_WHUT02000001.1"/>
</dbReference>
<proteinExistence type="predicted"/>
<dbReference type="EMBL" id="WHUT02000001">
    <property type="protein sequence ID" value="NUB43288.1"/>
    <property type="molecule type" value="Genomic_DNA"/>
</dbReference>